<protein>
    <recommendedName>
        <fullName evidence="7">EamA domain-containing protein</fullName>
    </recommendedName>
</protein>
<dbReference type="InterPro" id="IPR037185">
    <property type="entry name" value="EmrE-like"/>
</dbReference>
<dbReference type="AlphaFoldDB" id="A0A918RT02"/>
<evidence type="ECO:0000256" key="6">
    <source>
        <dbReference type="SAM" id="Phobius"/>
    </source>
</evidence>
<feature type="transmembrane region" description="Helical" evidence="6">
    <location>
        <begin position="274"/>
        <end position="291"/>
    </location>
</feature>
<feature type="transmembrane region" description="Helical" evidence="6">
    <location>
        <begin position="248"/>
        <end position="268"/>
    </location>
</feature>
<evidence type="ECO:0000256" key="5">
    <source>
        <dbReference type="ARBA" id="ARBA00023136"/>
    </source>
</evidence>
<reference evidence="8" key="2">
    <citation type="submission" date="2020-09" db="EMBL/GenBank/DDBJ databases">
        <authorList>
            <person name="Sun Q."/>
            <person name="Kim S."/>
        </authorList>
    </citation>
    <scope>NUCLEOTIDE SEQUENCE</scope>
    <source>
        <strain evidence="8">KCTC 32422</strain>
    </source>
</reference>
<name>A0A918RT02_9SPHN</name>
<comment type="similarity">
    <text evidence="2">Belongs to the drug/metabolite transporter (DMT) superfamily. 10 TMS drug/metabolite exporter (DME) (TC 2.A.7.3) family.</text>
</comment>
<dbReference type="EMBL" id="BMZD01000015">
    <property type="protein sequence ID" value="GHA08683.1"/>
    <property type="molecule type" value="Genomic_DNA"/>
</dbReference>
<feature type="transmembrane region" description="Helical" evidence="6">
    <location>
        <begin position="191"/>
        <end position="213"/>
    </location>
</feature>
<evidence type="ECO:0000256" key="4">
    <source>
        <dbReference type="ARBA" id="ARBA00022989"/>
    </source>
</evidence>
<feature type="transmembrane region" description="Helical" evidence="6">
    <location>
        <begin position="42"/>
        <end position="62"/>
    </location>
</feature>
<dbReference type="Gene3D" id="1.10.3730.20">
    <property type="match status" value="1"/>
</dbReference>
<dbReference type="Proteomes" id="UP000634139">
    <property type="component" value="Unassembled WGS sequence"/>
</dbReference>
<feature type="transmembrane region" description="Helical" evidence="6">
    <location>
        <begin position="12"/>
        <end position="30"/>
    </location>
</feature>
<evidence type="ECO:0000256" key="1">
    <source>
        <dbReference type="ARBA" id="ARBA00004141"/>
    </source>
</evidence>
<evidence type="ECO:0000259" key="7">
    <source>
        <dbReference type="Pfam" id="PF00892"/>
    </source>
</evidence>
<feature type="transmembrane region" description="Helical" evidence="6">
    <location>
        <begin position="131"/>
        <end position="148"/>
    </location>
</feature>
<reference evidence="8" key="1">
    <citation type="journal article" date="2014" name="Int. J. Syst. Evol. Microbiol.">
        <title>Complete genome sequence of Corynebacterium casei LMG S-19264T (=DSM 44701T), isolated from a smear-ripened cheese.</title>
        <authorList>
            <consortium name="US DOE Joint Genome Institute (JGI-PGF)"/>
            <person name="Walter F."/>
            <person name="Albersmeier A."/>
            <person name="Kalinowski J."/>
            <person name="Ruckert C."/>
        </authorList>
    </citation>
    <scope>NUCLEOTIDE SEQUENCE</scope>
    <source>
        <strain evidence="8">KCTC 32422</strain>
    </source>
</reference>
<dbReference type="PANTHER" id="PTHR22911:SF6">
    <property type="entry name" value="SOLUTE CARRIER FAMILY 35 MEMBER G1"/>
    <property type="match status" value="1"/>
</dbReference>
<evidence type="ECO:0000256" key="2">
    <source>
        <dbReference type="ARBA" id="ARBA00009853"/>
    </source>
</evidence>
<keyword evidence="3 6" id="KW-0812">Transmembrane</keyword>
<dbReference type="PANTHER" id="PTHR22911">
    <property type="entry name" value="ACYL-MALONYL CONDENSING ENZYME-RELATED"/>
    <property type="match status" value="1"/>
</dbReference>
<evidence type="ECO:0000313" key="8">
    <source>
        <dbReference type="EMBL" id="GHA08683.1"/>
    </source>
</evidence>
<dbReference type="InterPro" id="IPR000620">
    <property type="entry name" value="EamA_dom"/>
</dbReference>
<dbReference type="Pfam" id="PF00892">
    <property type="entry name" value="EamA"/>
    <property type="match status" value="2"/>
</dbReference>
<keyword evidence="9" id="KW-1185">Reference proteome</keyword>
<sequence>MSSASPTPHHEHHAAPFIAVTFGIALFSVMDGLMKNASIAVGAYNAMLFRSLIGTALMFPLWKLRGGVWPNAGAMKLHALRGAVSGGMATTFFWGLVRVPMAEGIALSFIAPLIALYLAAVLLGETIGKRAILASLLGLAGVVVIGAARIGEQDFSDDAAWGIGAILLSAVLYAFNLILQRKQALLSGPTEVALFQTVFVALFLGLAAPWLAAVPDNRALLDIGAGAVLAMISLMVISWGYGRAETQVLLPIEYTAFIWAAIIGWFMFAEPVTVPTIIGVVLIVLGCWIAAPRKEHIEQTAL</sequence>
<gene>
    <name evidence="8" type="ORF">GCM10011617_31420</name>
</gene>
<comment type="caution">
    <text evidence="8">The sequence shown here is derived from an EMBL/GenBank/DDBJ whole genome shotgun (WGS) entry which is preliminary data.</text>
</comment>
<evidence type="ECO:0000256" key="3">
    <source>
        <dbReference type="ARBA" id="ARBA00022692"/>
    </source>
</evidence>
<dbReference type="GO" id="GO:0016020">
    <property type="term" value="C:membrane"/>
    <property type="evidence" value="ECO:0007669"/>
    <property type="project" value="UniProtKB-SubCell"/>
</dbReference>
<feature type="domain" description="EamA" evidence="7">
    <location>
        <begin position="161"/>
        <end position="289"/>
    </location>
</feature>
<feature type="transmembrane region" description="Helical" evidence="6">
    <location>
        <begin position="104"/>
        <end position="124"/>
    </location>
</feature>
<keyword evidence="5 6" id="KW-0472">Membrane</keyword>
<feature type="transmembrane region" description="Helical" evidence="6">
    <location>
        <begin position="219"/>
        <end position="241"/>
    </location>
</feature>
<organism evidence="8 9">
    <name type="scientific">Novosphingobium arvoryzae</name>
    <dbReference type="NCBI Taxonomy" id="1256514"/>
    <lineage>
        <taxon>Bacteria</taxon>
        <taxon>Pseudomonadati</taxon>
        <taxon>Pseudomonadota</taxon>
        <taxon>Alphaproteobacteria</taxon>
        <taxon>Sphingomonadales</taxon>
        <taxon>Sphingomonadaceae</taxon>
        <taxon>Novosphingobium</taxon>
    </lineage>
</organism>
<accession>A0A918RT02</accession>
<proteinExistence type="inferred from homology"/>
<feature type="transmembrane region" description="Helical" evidence="6">
    <location>
        <begin position="160"/>
        <end position="179"/>
    </location>
</feature>
<evidence type="ECO:0000313" key="9">
    <source>
        <dbReference type="Proteomes" id="UP000634139"/>
    </source>
</evidence>
<dbReference type="RefSeq" id="WP_229822671.1">
    <property type="nucleotide sequence ID" value="NZ_BMZD01000015.1"/>
</dbReference>
<dbReference type="SUPFAM" id="SSF103481">
    <property type="entry name" value="Multidrug resistance efflux transporter EmrE"/>
    <property type="match status" value="2"/>
</dbReference>
<comment type="subcellular location">
    <subcellularLocation>
        <location evidence="1">Membrane</location>
        <topology evidence="1">Multi-pass membrane protein</topology>
    </subcellularLocation>
</comment>
<keyword evidence="4 6" id="KW-1133">Transmembrane helix</keyword>
<feature type="domain" description="EamA" evidence="7">
    <location>
        <begin position="27"/>
        <end position="145"/>
    </location>
</feature>